<dbReference type="FunFam" id="3.40.50.20:FF:000010">
    <property type="entry name" value="Propionyl-CoA carboxylase subunit alpha"/>
    <property type="match status" value="1"/>
</dbReference>
<dbReference type="PROSITE" id="PS00867">
    <property type="entry name" value="CPSASE_2"/>
    <property type="match status" value="1"/>
</dbReference>
<gene>
    <name evidence="9" type="ORF">HCN83_03325</name>
</gene>
<dbReference type="SUPFAM" id="SSF52440">
    <property type="entry name" value="PreATP-grasp domain"/>
    <property type="match status" value="1"/>
</dbReference>
<evidence type="ECO:0000256" key="5">
    <source>
        <dbReference type="ARBA" id="ARBA00023267"/>
    </source>
</evidence>
<dbReference type="Pfam" id="PF02785">
    <property type="entry name" value="Biotin_carb_C"/>
    <property type="match status" value="1"/>
</dbReference>
<dbReference type="Gene3D" id="3.30.470.20">
    <property type="entry name" value="ATP-grasp fold, B domain"/>
    <property type="match status" value="1"/>
</dbReference>
<dbReference type="SUPFAM" id="SSF51246">
    <property type="entry name" value="Rudiment single hybrid motif"/>
    <property type="match status" value="1"/>
</dbReference>
<organism evidence="9 10">
    <name type="scientific">Alkalicoccus luteus</name>
    <dbReference type="NCBI Taxonomy" id="1237094"/>
    <lineage>
        <taxon>Bacteria</taxon>
        <taxon>Bacillati</taxon>
        <taxon>Bacillota</taxon>
        <taxon>Bacilli</taxon>
        <taxon>Bacillales</taxon>
        <taxon>Bacillaceae</taxon>
        <taxon>Alkalicoccus</taxon>
    </lineage>
</organism>
<comment type="caution">
    <text evidence="9">The sequence shown here is derived from an EMBL/GenBank/DDBJ whole genome shotgun (WGS) entry which is preliminary data.</text>
</comment>
<keyword evidence="3 6" id="KW-0547">Nucleotide-binding</keyword>
<dbReference type="GO" id="GO:0005524">
    <property type="term" value="F:ATP binding"/>
    <property type="evidence" value="ECO:0007669"/>
    <property type="project" value="UniProtKB-UniRule"/>
</dbReference>
<sequence>MIKKLLIANRGEIACRIIRTCRSMDITSIAVYSEADSRAQHVLMADESVEIGGARVKESYLNMDAVLQAAKDFGADAVHPGYGLLSENAEFAERVAAEGMLFIGPEPESIAKMGDKIQARKLMEAASVPVVPGKVLDGESEKELVLAARSIGFPVMLKAAAGGGGIGMQRVDDETQLVKAAASVRKKAETFFGSGDLFLEKYIIDPRHVEAQVFGDGNGNVRVLGTRDCSVQRRHQKVIEEAPAPALAEETIKALEESARRAAASIQYRNAGTVEFIVSAEEEVFFLEMNTRLQVEHPVTEETTGTDLVEWQLLLASGTSLDDLPIRFNAAEASVEARIYAEDPKTFFPSPGTITAWKFPDIEGIRYDMGFVEGDTVSPFYDPMVGKVIARGESRQKAVELLIAALEQAETAGIKTNIPMLIDVLRDPRFQRAEINTHFLMQTN</sequence>
<dbReference type="SMART" id="SM00878">
    <property type="entry name" value="Biotin_carb_C"/>
    <property type="match status" value="1"/>
</dbReference>
<evidence type="ECO:0000259" key="8">
    <source>
        <dbReference type="PROSITE" id="PS50979"/>
    </source>
</evidence>
<evidence type="ECO:0000259" key="7">
    <source>
        <dbReference type="PROSITE" id="PS50975"/>
    </source>
</evidence>
<dbReference type="PANTHER" id="PTHR18866">
    <property type="entry name" value="CARBOXYLASE:PYRUVATE/ACETYL-COA/PROPIONYL-COA CARBOXYLASE"/>
    <property type="match status" value="1"/>
</dbReference>
<dbReference type="GO" id="GO:0004075">
    <property type="term" value="F:biotin carboxylase activity"/>
    <property type="evidence" value="ECO:0007669"/>
    <property type="project" value="UniProtKB-EC"/>
</dbReference>
<dbReference type="Pfam" id="PF00289">
    <property type="entry name" value="Biotin_carb_N"/>
    <property type="match status" value="1"/>
</dbReference>
<dbReference type="PROSITE" id="PS50979">
    <property type="entry name" value="BC"/>
    <property type="match status" value="1"/>
</dbReference>
<name>A0A969PLX8_9BACI</name>
<dbReference type="EMBL" id="JAATHJ010000003">
    <property type="protein sequence ID" value="NJP36620.1"/>
    <property type="molecule type" value="Genomic_DNA"/>
</dbReference>
<evidence type="ECO:0000313" key="9">
    <source>
        <dbReference type="EMBL" id="NJP36620.1"/>
    </source>
</evidence>
<dbReference type="EC" id="6.3.4.14" evidence="1"/>
<dbReference type="InterPro" id="IPR011764">
    <property type="entry name" value="Biotin_carboxylation_dom"/>
</dbReference>
<keyword evidence="4 6" id="KW-0067">ATP-binding</keyword>
<evidence type="ECO:0000256" key="3">
    <source>
        <dbReference type="ARBA" id="ARBA00022741"/>
    </source>
</evidence>
<dbReference type="InterPro" id="IPR005482">
    <property type="entry name" value="Biotin_COase_C"/>
</dbReference>
<evidence type="ECO:0000256" key="4">
    <source>
        <dbReference type="ARBA" id="ARBA00022840"/>
    </source>
</evidence>
<dbReference type="Pfam" id="PF02786">
    <property type="entry name" value="CPSase_L_D2"/>
    <property type="match status" value="1"/>
</dbReference>
<keyword evidence="5" id="KW-0092">Biotin</keyword>
<accession>A0A969PLX8</accession>
<dbReference type="InterPro" id="IPR005481">
    <property type="entry name" value="BC-like_N"/>
</dbReference>
<dbReference type="Proteomes" id="UP000752012">
    <property type="component" value="Unassembled WGS sequence"/>
</dbReference>
<keyword evidence="10" id="KW-1185">Reference proteome</keyword>
<dbReference type="RefSeq" id="WP_168004904.1">
    <property type="nucleotide sequence ID" value="NZ_JAATHJ010000003.1"/>
</dbReference>
<evidence type="ECO:0000256" key="1">
    <source>
        <dbReference type="ARBA" id="ARBA00013263"/>
    </source>
</evidence>
<feature type="domain" description="Biotin carboxylation" evidence="8">
    <location>
        <begin position="1"/>
        <end position="444"/>
    </location>
</feature>
<dbReference type="PANTHER" id="PTHR18866:SF33">
    <property type="entry name" value="METHYLCROTONOYL-COA CARBOXYLASE SUBUNIT ALPHA, MITOCHONDRIAL-RELATED"/>
    <property type="match status" value="1"/>
</dbReference>
<dbReference type="InterPro" id="IPR011761">
    <property type="entry name" value="ATP-grasp"/>
</dbReference>
<evidence type="ECO:0000313" key="10">
    <source>
        <dbReference type="Proteomes" id="UP000752012"/>
    </source>
</evidence>
<dbReference type="PROSITE" id="PS50975">
    <property type="entry name" value="ATP_GRASP"/>
    <property type="match status" value="1"/>
</dbReference>
<dbReference type="GO" id="GO:0046872">
    <property type="term" value="F:metal ion binding"/>
    <property type="evidence" value="ECO:0007669"/>
    <property type="project" value="InterPro"/>
</dbReference>
<dbReference type="AlphaFoldDB" id="A0A969PLX8"/>
<feature type="domain" description="ATP-grasp" evidence="7">
    <location>
        <begin position="120"/>
        <end position="317"/>
    </location>
</feature>
<dbReference type="InterPro" id="IPR050856">
    <property type="entry name" value="Biotin_carboxylase_complex"/>
</dbReference>
<dbReference type="InterPro" id="IPR011054">
    <property type="entry name" value="Rudment_hybrid_motif"/>
</dbReference>
<reference evidence="9 10" key="1">
    <citation type="submission" date="2020-03" db="EMBL/GenBank/DDBJ databases">
        <title>Assessment of the enzymatic potential of alkaline-tolerant lipase obtained from Bacillus luteus H11 (technogenic soil) for the bioremediation of saline soils contaminated with petroleum substances.</title>
        <authorList>
            <person name="Kalwasinska A."/>
        </authorList>
    </citation>
    <scope>NUCLEOTIDE SEQUENCE [LARGE SCALE GENOMIC DNA]</scope>
    <source>
        <strain evidence="9 10">H11</strain>
    </source>
</reference>
<dbReference type="InterPro" id="IPR016185">
    <property type="entry name" value="PreATP-grasp_dom_sf"/>
</dbReference>
<evidence type="ECO:0000256" key="6">
    <source>
        <dbReference type="PROSITE-ProRule" id="PRU00409"/>
    </source>
</evidence>
<proteinExistence type="predicted"/>
<dbReference type="InterPro" id="IPR005479">
    <property type="entry name" value="CPAse_ATP-bd"/>
</dbReference>
<keyword evidence="2" id="KW-0436">Ligase</keyword>
<protein>
    <recommendedName>
        <fullName evidence="1">biotin carboxylase</fullName>
        <ecNumber evidence="1">6.3.4.14</ecNumber>
    </recommendedName>
</protein>
<evidence type="ECO:0000256" key="2">
    <source>
        <dbReference type="ARBA" id="ARBA00022598"/>
    </source>
</evidence>
<dbReference type="SUPFAM" id="SSF56059">
    <property type="entry name" value="Glutathione synthetase ATP-binding domain-like"/>
    <property type="match status" value="1"/>
</dbReference>
<dbReference type="PROSITE" id="PS00866">
    <property type="entry name" value="CPSASE_1"/>
    <property type="match status" value="1"/>
</dbReference>